<dbReference type="EC" id="2.7.11.1" evidence="1"/>
<evidence type="ECO:0000256" key="3">
    <source>
        <dbReference type="ARBA" id="ARBA00022679"/>
    </source>
</evidence>
<dbReference type="Gene3D" id="1.10.510.10">
    <property type="entry name" value="Transferase(Phosphotransferase) domain 1"/>
    <property type="match status" value="1"/>
</dbReference>
<dbReference type="GO" id="GO:0005524">
    <property type="term" value="F:ATP binding"/>
    <property type="evidence" value="ECO:0007669"/>
    <property type="project" value="UniProtKB-KW"/>
</dbReference>
<dbReference type="PROSITE" id="PS50011">
    <property type="entry name" value="PROTEIN_KINASE_DOM"/>
    <property type="match status" value="1"/>
</dbReference>
<evidence type="ECO:0000256" key="6">
    <source>
        <dbReference type="ARBA" id="ARBA00022840"/>
    </source>
</evidence>
<dbReference type="GO" id="GO:0000245">
    <property type="term" value="P:spliceosomal complex assembly"/>
    <property type="evidence" value="ECO:0007669"/>
    <property type="project" value="TreeGrafter"/>
</dbReference>
<dbReference type="EMBL" id="MU003830">
    <property type="protein sequence ID" value="KAF2718125.1"/>
    <property type="molecule type" value="Genomic_DNA"/>
</dbReference>
<keyword evidence="2" id="KW-0723">Serine/threonine-protein kinase</keyword>
<dbReference type="InterPro" id="IPR051334">
    <property type="entry name" value="SRPK"/>
</dbReference>
<protein>
    <recommendedName>
        <fullName evidence="1">non-specific serine/threonine protein kinase</fullName>
        <ecNumber evidence="1">2.7.11.1</ecNumber>
    </recommendedName>
</protein>
<dbReference type="AlphaFoldDB" id="A0A9P4UMN0"/>
<evidence type="ECO:0000259" key="9">
    <source>
        <dbReference type="PROSITE" id="PS50011"/>
    </source>
</evidence>
<evidence type="ECO:0000256" key="1">
    <source>
        <dbReference type="ARBA" id="ARBA00012513"/>
    </source>
</evidence>
<dbReference type="Proteomes" id="UP000799441">
    <property type="component" value="Unassembled WGS sequence"/>
</dbReference>
<proteinExistence type="predicted"/>
<dbReference type="InterPro" id="IPR011009">
    <property type="entry name" value="Kinase-like_dom_sf"/>
</dbReference>
<evidence type="ECO:0000256" key="2">
    <source>
        <dbReference type="ARBA" id="ARBA00022527"/>
    </source>
</evidence>
<dbReference type="InterPro" id="IPR008271">
    <property type="entry name" value="Ser/Thr_kinase_AS"/>
</dbReference>
<reference evidence="10" key="1">
    <citation type="journal article" date="2020" name="Stud. Mycol.">
        <title>101 Dothideomycetes genomes: a test case for predicting lifestyles and emergence of pathogens.</title>
        <authorList>
            <person name="Haridas S."/>
            <person name="Albert R."/>
            <person name="Binder M."/>
            <person name="Bloem J."/>
            <person name="Labutti K."/>
            <person name="Salamov A."/>
            <person name="Andreopoulos B."/>
            <person name="Baker S."/>
            <person name="Barry K."/>
            <person name="Bills G."/>
            <person name="Bluhm B."/>
            <person name="Cannon C."/>
            <person name="Castanera R."/>
            <person name="Culley D."/>
            <person name="Daum C."/>
            <person name="Ezra D."/>
            <person name="Gonzalez J."/>
            <person name="Henrissat B."/>
            <person name="Kuo A."/>
            <person name="Liang C."/>
            <person name="Lipzen A."/>
            <person name="Lutzoni F."/>
            <person name="Magnuson J."/>
            <person name="Mondo S."/>
            <person name="Nolan M."/>
            <person name="Ohm R."/>
            <person name="Pangilinan J."/>
            <person name="Park H.-J."/>
            <person name="Ramirez L."/>
            <person name="Alfaro M."/>
            <person name="Sun H."/>
            <person name="Tritt A."/>
            <person name="Yoshinaga Y."/>
            <person name="Zwiers L.-H."/>
            <person name="Turgeon B."/>
            <person name="Goodwin S."/>
            <person name="Spatafora J."/>
            <person name="Crous P."/>
            <person name="Grigoriev I."/>
        </authorList>
    </citation>
    <scope>NUCLEOTIDE SEQUENCE</scope>
    <source>
        <strain evidence="10">CBS 116435</strain>
    </source>
</reference>
<feature type="non-terminal residue" evidence="10">
    <location>
        <position position="1"/>
    </location>
</feature>
<keyword evidence="5 10" id="KW-0418">Kinase</keyword>
<evidence type="ECO:0000256" key="5">
    <source>
        <dbReference type="ARBA" id="ARBA00022777"/>
    </source>
</evidence>
<dbReference type="SMART" id="SM00220">
    <property type="entry name" value="S_TKc"/>
    <property type="match status" value="1"/>
</dbReference>
<keyword evidence="4" id="KW-0547">Nucleotide-binding</keyword>
<dbReference type="PROSITE" id="PS00108">
    <property type="entry name" value="PROTEIN_KINASE_ST"/>
    <property type="match status" value="1"/>
</dbReference>
<name>A0A9P4UMN0_9PEZI</name>
<evidence type="ECO:0000313" key="10">
    <source>
        <dbReference type="EMBL" id="KAF2718125.1"/>
    </source>
</evidence>
<evidence type="ECO:0000313" key="11">
    <source>
        <dbReference type="Proteomes" id="UP000799441"/>
    </source>
</evidence>
<dbReference type="GO" id="GO:0004674">
    <property type="term" value="F:protein serine/threonine kinase activity"/>
    <property type="evidence" value="ECO:0007669"/>
    <property type="project" value="UniProtKB-KW"/>
</dbReference>
<gene>
    <name evidence="10" type="ORF">K431DRAFT_231596</name>
</gene>
<dbReference type="InterPro" id="IPR000719">
    <property type="entry name" value="Prot_kinase_dom"/>
</dbReference>
<dbReference type="Gene3D" id="3.30.200.20">
    <property type="entry name" value="Phosphorylase Kinase, domain 1"/>
    <property type="match status" value="1"/>
</dbReference>
<evidence type="ECO:0000256" key="8">
    <source>
        <dbReference type="ARBA" id="ARBA00048679"/>
    </source>
</evidence>
<keyword evidence="3" id="KW-0808">Transferase</keyword>
<comment type="caution">
    <text evidence="10">The sequence shown here is derived from an EMBL/GenBank/DDBJ whole genome shotgun (WGS) entry which is preliminary data.</text>
</comment>
<dbReference type="GO" id="GO:0050684">
    <property type="term" value="P:regulation of mRNA processing"/>
    <property type="evidence" value="ECO:0007669"/>
    <property type="project" value="TreeGrafter"/>
</dbReference>
<sequence>QSDHYVALKITNSSFDNSKAAFEELEISKCIAAMNPTNEASTCIRLVQDHFFIESPQAKKHLVLVFEPLREPIWMLDRRLRRKGIPLPLIKVFLKIMLKGIAIVHSCGIVHTDIKADNFLLAFEERSVIDEYVRQQQSDHAICEDIDGRVIYETRGDFGPLKKGVGRLKLSDFGSARMLDSLNLCYDDIQPQGLEAPEVLFKAGWNRSADIWNLGVVVRNFGCAALDRPADHYSNSYGRRDPDTGIYTRELHAAQLHKLLGPPPKHFLQRAQKEIIDDLYTPDGMCMLVYESTAGRFCIDL</sequence>
<dbReference type="PANTHER" id="PTHR47634:SF9">
    <property type="entry name" value="PROTEIN KINASE DOMAIN-CONTAINING PROTEIN-RELATED"/>
    <property type="match status" value="1"/>
</dbReference>
<dbReference type="Pfam" id="PF00069">
    <property type="entry name" value="Pkinase"/>
    <property type="match status" value="1"/>
</dbReference>
<evidence type="ECO:0000256" key="4">
    <source>
        <dbReference type="ARBA" id="ARBA00022741"/>
    </source>
</evidence>
<dbReference type="SUPFAM" id="SSF56112">
    <property type="entry name" value="Protein kinase-like (PK-like)"/>
    <property type="match status" value="1"/>
</dbReference>
<keyword evidence="6" id="KW-0067">ATP-binding</keyword>
<keyword evidence="11" id="KW-1185">Reference proteome</keyword>
<dbReference type="PANTHER" id="PTHR47634">
    <property type="entry name" value="PROTEIN KINASE DOMAIN-CONTAINING PROTEIN-RELATED"/>
    <property type="match status" value="1"/>
</dbReference>
<accession>A0A9P4UMN0</accession>
<evidence type="ECO:0000256" key="7">
    <source>
        <dbReference type="ARBA" id="ARBA00047899"/>
    </source>
</evidence>
<dbReference type="OrthoDB" id="5979581at2759"/>
<feature type="domain" description="Protein kinase" evidence="9">
    <location>
        <begin position="1"/>
        <end position="301"/>
    </location>
</feature>
<comment type="catalytic activity">
    <reaction evidence="8">
        <text>L-seryl-[protein] + ATP = O-phospho-L-seryl-[protein] + ADP + H(+)</text>
        <dbReference type="Rhea" id="RHEA:17989"/>
        <dbReference type="Rhea" id="RHEA-COMP:9863"/>
        <dbReference type="Rhea" id="RHEA-COMP:11604"/>
        <dbReference type="ChEBI" id="CHEBI:15378"/>
        <dbReference type="ChEBI" id="CHEBI:29999"/>
        <dbReference type="ChEBI" id="CHEBI:30616"/>
        <dbReference type="ChEBI" id="CHEBI:83421"/>
        <dbReference type="ChEBI" id="CHEBI:456216"/>
        <dbReference type="EC" id="2.7.11.1"/>
    </reaction>
</comment>
<organism evidence="10 11">
    <name type="scientific">Polychaeton citri CBS 116435</name>
    <dbReference type="NCBI Taxonomy" id="1314669"/>
    <lineage>
        <taxon>Eukaryota</taxon>
        <taxon>Fungi</taxon>
        <taxon>Dikarya</taxon>
        <taxon>Ascomycota</taxon>
        <taxon>Pezizomycotina</taxon>
        <taxon>Dothideomycetes</taxon>
        <taxon>Dothideomycetidae</taxon>
        <taxon>Capnodiales</taxon>
        <taxon>Capnodiaceae</taxon>
        <taxon>Polychaeton</taxon>
    </lineage>
</organism>
<comment type="catalytic activity">
    <reaction evidence="7">
        <text>L-threonyl-[protein] + ATP = O-phospho-L-threonyl-[protein] + ADP + H(+)</text>
        <dbReference type="Rhea" id="RHEA:46608"/>
        <dbReference type="Rhea" id="RHEA-COMP:11060"/>
        <dbReference type="Rhea" id="RHEA-COMP:11605"/>
        <dbReference type="ChEBI" id="CHEBI:15378"/>
        <dbReference type="ChEBI" id="CHEBI:30013"/>
        <dbReference type="ChEBI" id="CHEBI:30616"/>
        <dbReference type="ChEBI" id="CHEBI:61977"/>
        <dbReference type="ChEBI" id="CHEBI:456216"/>
        <dbReference type="EC" id="2.7.11.1"/>
    </reaction>
</comment>